<evidence type="ECO:0000259" key="2">
    <source>
        <dbReference type="PROSITE" id="PS51186"/>
    </source>
</evidence>
<dbReference type="Gene3D" id="3.40.50.300">
    <property type="entry name" value="P-loop containing nucleotide triphosphate hydrolases"/>
    <property type="match status" value="1"/>
</dbReference>
<keyword evidence="1" id="KW-0046">Antibiotic resistance</keyword>
<reference evidence="4" key="3">
    <citation type="submission" date="2021-06" db="EMBL/GenBank/DDBJ databases">
        <title>Genomic Description and Analysis of Intracellular Bacteria, Candidatus Berkiella cookevillensis and Candidatus Berkiella aquae.</title>
        <authorList>
            <person name="Kidane D.T."/>
            <person name="Mehari Y.T."/>
            <person name="Rice F.C."/>
            <person name="Arivett B.A."/>
            <person name="Farone A.L."/>
            <person name="Berk S.G."/>
            <person name="Farone M.B."/>
        </authorList>
    </citation>
    <scope>NUCLEOTIDE SEQUENCE</scope>
    <source>
        <strain evidence="4">HT99</strain>
    </source>
</reference>
<evidence type="ECO:0000313" key="3">
    <source>
        <dbReference type="EMBL" id="KRG22447.1"/>
    </source>
</evidence>
<feature type="domain" description="N-acetyltransferase" evidence="2">
    <location>
        <begin position="204"/>
        <end position="374"/>
    </location>
</feature>
<dbReference type="Proteomes" id="UP000051497">
    <property type="component" value="Unassembled WGS sequence"/>
</dbReference>
<dbReference type="SUPFAM" id="SSF55729">
    <property type="entry name" value="Acyl-CoA N-acyltransferases (Nat)"/>
    <property type="match status" value="1"/>
</dbReference>
<dbReference type="PROSITE" id="PS51186">
    <property type="entry name" value="GNAT"/>
    <property type="match status" value="1"/>
</dbReference>
<evidence type="ECO:0000313" key="5">
    <source>
        <dbReference type="Proteomes" id="UP000051497"/>
    </source>
</evidence>
<keyword evidence="5" id="KW-1185">Reference proteome</keyword>
<name>A0A0Q9YNR4_9GAMM</name>
<dbReference type="EC" id="2.3.1.-" evidence="4"/>
<reference evidence="3" key="1">
    <citation type="submission" date="2015-09" db="EMBL/GenBank/DDBJ databases">
        <title>Draft Genome Sequences of Two Novel Amoeba-resistant Intranuclear Bacteria, Candidatus Berkiella cookevillensis and Candidatus Berkiella aquae.</title>
        <authorList>
            <person name="Mehari Y.T."/>
            <person name="Arivett B.A."/>
            <person name="Farone A.L."/>
            <person name="Gunderson J.H."/>
            <person name="Farone M.B."/>
        </authorList>
    </citation>
    <scope>NUCLEOTIDE SEQUENCE [LARGE SCALE GENOMIC DNA]</scope>
    <source>
        <strain evidence="3">HT99</strain>
    </source>
</reference>
<evidence type="ECO:0000256" key="1">
    <source>
        <dbReference type="ARBA" id="ARBA00023251"/>
    </source>
</evidence>
<dbReference type="PATRIC" id="fig|1590043.3.peg.874"/>
<accession>A0A0Q9YNR4</accession>
<dbReference type="RefSeq" id="WP_083482804.1">
    <property type="nucleotide sequence ID" value="NZ_LKAJ02000001.1"/>
</dbReference>
<dbReference type="InterPro" id="IPR000182">
    <property type="entry name" value="GNAT_dom"/>
</dbReference>
<reference evidence="4" key="2">
    <citation type="journal article" date="2016" name="Genome Announc.">
        <title>Draft Genome Sequences of Two Novel Amoeba-Resistant Intranuclear Bacteria, 'Candidatus Berkiella cookevillensis' and 'Candidatus Berkiella aquae'.</title>
        <authorList>
            <person name="Mehari Y.T."/>
            <person name="Arivett B.A."/>
            <person name="Farone A.L."/>
            <person name="Gunderson J.H."/>
            <person name="Farone M.B."/>
        </authorList>
    </citation>
    <scope>NUCLEOTIDE SEQUENCE</scope>
    <source>
        <strain evidence="4">HT99</strain>
    </source>
</reference>
<keyword evidence="3" id="KW-0808">Transferase</keyword>
<dbReference type="PANTHER" id="PTHR31438:SF1">
    <property type="entry name" value="LYSINE N-ACYLTRANSFERASE C17G9.06C-RELATED"/>
    <property type="match status" value="1"/>
</dbReference>
<dbReference type="GO" id="GO:0047663">
    <property type="term" value="F:aminoglycoside 6'-N-acetyltransferase activity"/>
    <property type="evidence" value="ECO:0007669"/>
    <property type="project" value="UniProtKB-EC"/>
</dbReference>
<dbReference type="EC" id="2.3.1.82" evidence="3"/>
<protein>
    <submittedName>
        <fullName evidence="3">Aminoglycoside N(6')-acetyltransferase type 1</fullName>
        <ecNumber evidence="3">2.3.1.82</ecNumber>
    </submittedName>
    <submittedName>
        <fullName evidence="4">GNAT family N-acetyltransferase</fullName>
        <ecNumber evidence="4">2.3.1.-</ecNumber>
    </submittedName>
</protein>
<organism evidence="3">
    <name type="scientific">Candidatus Berkiella aquae</name>
    <dbReference type="NCBI Taxonomy" id="295108"/>
    <lineage>
        <taxon>Bacteria</taxon>
        <taxon>Pseudomonadati</taxon>
        <taxon>Pseudomonadota</taxon>
        <taxon>Gammaproteobacteria</taxon>
        <taxon>Candidatus Berkiellales</taxon>
        <taxon>Candidatus Berkiellaceae</taxon>
        <taxon>Candidatus Berkiella</taxon>
    </lineage>
</organism>
<dbReference type="Gene3D" id="3.40.630.30">
    <property type="match status" value="1"/>
</dbReference>
<keyword evidence="3" id="KW-0012">Acyltransferase</keyword>
<dbReference type="Pfam" id="PF13523">
    <property type="entry name" value="Acetyltransf_8"/>
    <property type="match status" value="1"/>
</dbReference>
<dbReference type="EMBL" id="LKAJ02000001">
    <property type="protein sequence ID" value="MCS5712351.1"/>
    <property type="molecule type" value="Genomic_DNA"/>
</dbReference>
<dbReference type="InterPro" id="IPR027417">
    <property type="entry name" value="P-loop_NTPase"/>
</dbReference>
<dbReference type="OrthoDB" id="336415at2"/>
<dbReference type="STRING" id="295108.HT99x_00870"/>
<dbReference type="Pfam" id="PF07931">
    <property type="entry name" value="CPT"/>
    <property type="match status" value="1"/>
</dbReference>
<dbReference type="InterPro" id="IPR016181">
    <property type="entry name" value="Acyl_CoA_acyltransferase"/>
</dbReference>
<dbReference type="AlphaFoldDB" id="A0A0Q9YNR4"/>
<proteinExistence type="predicted"/>
<evidence type="ECO:0000313" key="4">
    <source>
        <dbReference type="EMBL" id="MCS5712351.1"/>
    </source>
</evidence>
<dbReference type="GO" id="GO:0046677">
    <property type="term" value="P:response to antibiotic"/>
    <property type="evidence" value="ECO:0007669"/>
    <property type="project" value="UniProtKB-KW"/>
</dbReference>
<dbReference type="SUPFAM" id="SSF52540">
    <property type="entry name" value="P-loop containing nucleoside triphosphate hydrolases"/>
    <property type="match status" value="1"/>
</dbReference>
<sequence length="374" mass="43825">MIIFLNGTSSAGKSTLARKIMRQSARPFLYYSIDHLVNYWIDEKFVAFENEPRDWFFHEFSLDDNGNPLTHIVDGPNAIQLHWDMIDALAVLIQKGYDLIIDEVLWDEKIFARYADALCFANRVYIVKVACELLECERRESDREDRFKGMARALYNQVYYQELSYDLEVDTTATQPEQLASVVVQFVENHKTPQAFYQYLYKHITFTPLTVEHFDDLFRWLNAEHVRQWWPHDSHWTQAAIQQKYETYVQGYKTIDNTTKPIHAFVIECAKKPIGYIQFYDVNDFPRDGYELVKTKDSVAALDMYIGEVQYLNKNIAAVAIAEFMQMHIKPNFAACFVDPDSANFAAIRTYEKCGFRVMKTLEKPSITCMLKQF</sequence>
<gene>
    <name evidence="3" type="primary">aacA4_1</name>
    <name evidence="3" type="ORF">HT99x_00870</name>
    <name evidence="4" type="ORF">HT99x_012990</name>
</gene>
<dbReference type="EMBL" id="LKAJ01000002">
    <property type="protein sequence ID" value="KRG22447.1"/>
    <property type="molecule type" value="Genomic_DNA"/>
</dbReference>
<comment type="caution">
    <text evidence="3">The sequence shown here is derived from an EMBL/GenBank/DDBJ whole genome shotgun (WGS) entry which is preliminary data.</text>
</comment>
<dbReference type="PANTHER" id="PTHR31438">
    <property type="entry name" value="LYSINE N-ACYLTRANSFERASE C17G9.06C-RELATED"/>
    <property type="match status" value="1"/>
</dbReference>